<dbReference type="SFLD" id="SFLDG00002">
    <property type="entry name" value="C1.7:_P-type_atpase_like"/>
    <property type="match status" value="1"/>
</dbReference>
<keyword evidence="2" id="KW-1003">Cell membrane</keyword>
<dbReference type="SUPFAM" id="SSF81660">
    <property type="entry name" value="Metal cation-transporting ATPase, ATP-binding domain N"/>
    <property type="match status" value="1"/>
</dbReference>
<dbReference type="PROSITE" id="PS00154">
    <property type="entry name" value="ATPASE_E1_E2"/>
    <property type="match status" value="1"/>
</dbReference>
<evidence type="ECO:0000256" key="6">
    <source>
        <dbReference type="ARBA" id="ARBA00022967"/>
    </source>
</evidence>
<dbReference type="GO" id="GO:0016887">
    <property type="term" value="F:ATP hydrolysis activity"/>
    <property type="evidence" value="ECO:0007669"/>
    <property type="project" value="InterPro"/>
</dbReference>
<dbReference type="SUPFAM" id="SSF81653">
    <property type="entry name" value="Calcium ATPase, transduction domain A"/>
    <property type="match status" value="1"/>
</dbReference>
<dbReference type="InterPro" id="IPR008250">
    <property type="entry name" value="ATPase_P-typ_transduc_dom_A_sf"/>
</dbReference>
<reference evidence="11 12" key="1">
    <citation type="submission" date="2019-06" db="EMBL/GenBank/DDBJ databases">
        <title>Draft genome sequence of the filamentous fungus Phialemoniopsis curvata isolated from diesel fuel.</title>
        <authorList>
            <person name="Varaljay V.A."/>
            <person name="Lyon W.J."/>
            <person name="Crouch A.L."/>
            <person name="Drake C.E."/>
            <person name="Hollomon J.M."/>
            <person name="Nadeau L.J."/>
            <person name="Nunn H.S."/>
            <person name="Stevenson B.S."/>
            <person name="Bojanowski C.L."/>
            <person name="Crookes-Goodson W.J."/>
        </authorList>
    </citation>
    <scope>NUCLEOTIDE SEQUENCE [LARGE SCALE GENOMIC DNA]</scope>
    <source>
        <strain evidence="11 12">D216</strain>
    </source>
</reference>
<dbReference type="RefSeq" id="XP_030994606.1">
    <property type="nucleotide sequence ID" value="XM_031141444.1"/>
</dbReference>
<feature type="transmembrane region" description="Helical" evidence="9">
    <location>
        <begin position="1287"/>
        <end position="1304"/>
    </location>
</feature>
<dbReference type="FunFam" id="3.40.50.1000:FF:000001">
    <property type="entry name" value="Phospholipid-transporting ATPase IC"/>
    <property type="match status" value="1"/>
</dbReference>
<proteinExistence type="predicted"/>
<accession>A0A507APW7</accession>
<dbReference type="NCBIfam" id="TIGR01494">
    <property type="entry name" value="ATPase_P-type"/>
    <property type="match status" value="2"/>
</dbReference>
<dbReference type="FunFam" id="3.40.1110.10:FF:000114">
    <property type="entry name" value="H /K ATPase alpha subunit, putative"/>
    <property type="match status" value="1"/>
</dbReference>
<feature type="transmembrane region" description="Helical" evidence="9">
    <location>
        <begin position="423"/>
        <end position="443"/>
    </location>
</feature>
<dbReference type="EMBL" id="SKBQ01000039">
    <property type="protein sequence ID" value="TPX12895.1"/>
    <property type="molecule type" value="Genomic_DNA"/>
</dbReference>
<evidence type="ECO:0000256" key="5">
    <source>
        <dbReference type="ARBA" id="ARBA00022840"/>
    </source>
</evidence>
<feature type="transmembrane region" description="Helical" evidence="9">
    <location>
        <begin position="659"/>
        <end position="683"/>
    </location>
</feature>
<dbReference type="InterPro" id="IPR044492">
    <property type="entry name" value="P_typ_ATPase_HD_dom"/>
</dbReference>
<dbReference type="SUPFAM" id="SSF81665">
    <property type="entry name" value="Calcium ATPase, transmembrane domain M"/>
    <property type="match status" value="1"/>
</dbReference>
<evidence type="ECO:0000256" key="3">
    <source>
        <dbReference type="ARBA" id="ARBA00022692"/>
    </source>
</evidence>
<organism evidence="11 12">
    <name type="scientific">Thyridium curvatum</name>
    <dbReference type="NCBI Taxonomy" id="1093900"/>
    <lineage>
        <taxon>Eukaryota</taxon>
        <taxon>Fungi</taxon>
        <taxon>Dikarya</taxon>
        <taxon>Ascomycota</taxon>
        <taxon>Pezizomycotina</taxon>
        <taxon>Sordariomycetes</taxon>
        <taxon>Sordariomycetidae</taxon>
        <taxon>Thyridiales</taxon>
        <taxon>Thyridiaceae</taxon>
        <taxon>Thyridium</taxon>
    </lineage>
</organism>
<dbReference type="InterPro" id="IPR023299">
    <property type="entry name" value="ATPase_P-typ_cyto_dom_N"/>
</dbReference>
<dbReference type="GO" id="GO:0005391">
    <property type="term" value="F:P-type sodium:potassium-exchanging transporter activity"/>
    <property type="evidence" value="ECO:0007669"/>
    <property type="project" value="TreeGrafter"/>
</dbReference>
<evidence type="ECO:0000256" key="9">
    <source>
        <dbReference type="SAM" id="Phobius"/>
    </source>
</evidence>
<keyword evidence="8 9" id="KW-0472">Membrane</keyword>
<dbReference type="PANTHER" id="PTHR43294:SF21">
    <property type="entry name" value="CATION TRANSPORTING ATPASE"/>
    <property type="match status" value="1"/>
</dbReference>
<evidence type="ECO:0000313" key="11">
    <source>
        <dbReference type="EMBL" id="TPX12895.1"/>
    </source>
</evidence>
<feature type="transmembrane region" description="Helical" evidence="9">
    <location>
        <begin position="74"/>
        <end position="99"/>
    </location>
</feature>
<dbReference type="InterPro" id="IPR050510">
    <property type="entry name" value="Cation_transp_ATPase_P-type"/>
</dbReference>
<dbReference type="OrthoDB" id="158672at2759"/>
<dbReference type="Gene3D" id="3.40.1110.10">
    <property type="entry name" value="Calcium-transporting ATPase, cytoplasmic domain N"/>
    <property type="match status" value="1"/>
</dbReference>
<dbReference type="GO" id="GO:0030007">
    <property type="term" value="P:intracellular potassium ion homeostasis"/>
    <property type="evidence" value="ECO:0007669"/>
    <property type="project" value="TreeGrafter"/>
</dbReference>
<dbReference type="PRINTS" id="PR00121">
    <property type="entry name" value="NAKATPASE"/>
</dbReference>
<keyword evidence="6" id="KW-1278">Translocase</keyword>
<feature type="transmembrane region" description="Helical" evidence="9">
    <location>
        <begin position="455"/>
        <end position="474"/>
    </location>
</feature>
<evidence type="ECO:0000256" key="7">
    <source>
        <dbReference type="ARBA" id="ARBA00022989"/>
    </source>
</evidence>
<comment type="subcellular location">
    <subcellularLocation>
        <location evidence="1">Cell membrane</location>
        <topology evidence="1">Multi-pass membrane protein</topology>
    </subcellularLocation>
</comment>
<dbReference type="InterPro" id="IPR059000">
    <property type="entry name" value="ATPase_P-type_domA"/>
</dbReference>
<gene>
    <name evidence="11" type="ORF">E0L32_006775</name>
</gene>
<keyword evidence="7 9" id="KW-1133">Transmembrane helix</keyword>
<dbReference type="InterPro" id="IPR001757">
    <property type="entry name" value="P_typ_ATPase"/>
</dbReference>
<feature type="transmembrane region" description="Helical" evidence="9">
    <location>
        <begin position="1356"/>
        <end position="1374"/>
    </location>
</feature>
<evidence type="ECO:0000313" key="12">
    <source>
        <dbReference type="Proteomes" id="UP000319257"/>
    </source>
</evidence>
<feature type="transmembrane region" description="Helical" evidence="9">
    <location>
        <begin position="1181"/>
        <end position="1203"/>
    </location>
</feature>
<dbReference type="InParanoid" id="A0A507APW7"/>
<dbReference type="Pfam" id="PF00122">
    <property type="entry name" value="E1-E2_ATPase"/>
    <property type="match status" value="1"/>
</dbReference>
<dbReference type="SUPFAM" id="SSF56784">
    <property type="entry name" value="HAD-like"/>
    <property type="match status" value="1"/>
</dbReference>
<keyword evidence="12" id="KW-1185">Reference proteome</keyword>
<dbReference type="Pfam" id="PF13246">
    <property type="entry name" value="Cation_ATPase"/>
    <property type="match status" value="1"/>
</dbReference>
<dbReference type="Gene3D" id="2.70.150.10">
    <property type="entry name" value="Calcium-transporting ATPase, cytoplasmic transduction domain A"/>
    <property type="match status" value="1"/>
</dbReference>
<protein>
    <recommendedName>
        <fullName evidence="10">Cation-transporting P-type ATPase N-terminal domain-containing protein</fullName>
    </recommendedName>
</protein>
<dbReference type="GeneID" id="41974222"/>
<feature type="transmembrane region" description="Helical" evidence="9">
    <location>
        <begin position="1325"/>
        <end position="1344"/>
    </location>
</feature>
<dbReference type="InterPro" id="IPR023298">
    <property type="entry name" value="ATPase_P-typ_TM_dom_sf"/>
</dbReference>
<dbReference type="InterPro" id="IPR036412">
    <property type="entry name" value="HAD-like_sf"/>
</dbReference>
<dbReference type="SMART" id="SM00831">
    <property type="entry name" value="Cation_ATPase_N"/>
    <property type="match status" value="1"/>
</dbReference>
<dbReference type="GO" id="GO:1902600">
    <property type="term" value="P:proton transmembrane transport"/>
    <property type="evidence" value="ECO:0007669"/>
    <property type="project" value="TreeGrafter"/>
</dbReference>
<dbReference type="InterPro" id="IPR006068">
    <property type="entry name" value="ATPase_P-typ_cation-transptr_C"/>
</dbReference>
<dbReference type="GO" id="GO:0006883">
    <property type="term" value="P:intracellular sodium ion homeostasis"/>
    <property type="evidence" value="ECO:0007669"/>
    <property type="project" value="TreeGrafter"/>
</dbReference>
<dbReference type="InterPro" id="IPR018303">
    <property type="entry name" value="ATPase_P-typ_P_site"/>
</dbReference>
<dbReference type="SFLD" id="SFLDF00027">
    <property type="entry name" value="p-type_atpase"/>
    <property type="match status" value="1"/>
</dbReference>
<dbReference type="STRING" id="1093900.A0A507APW7"/>
<keyword evidence="5" id="KW-0067">ATP-binding</keyword>
<dbReference type="GO" id="GO:0005886">
    <property type="term" value="C:plasma membrane"/>
    <property type="evidence" value="ECO:0007669"/>
    <property type="project" value="UniProtKB-SubCell"/>
</dbReference>
<evidence type="ECO:0000256" key="1">
    <source>
        <dbReference type="ARBA" id="ARBA00004651"/>
    </source>
</evidence>
<dbReference type="Proteomes" id="UP000319257">
    <property type="component" value="Unassembled WGS sequence"/>
</dbReference>
<keyword evidence="4" id="KW-0547">Nucleotide-binding</keyword>
<dbReference type="Pfam" id="PF00689">
    <property type="entry name" value="Cation_ATPase_C"/>
    <property type="match status" value="1"/>
</dbReference>
<evidence type="ECO:0000256" key="8">
    <source>
        <dbReference type="ARBA" id="ARBA00023136"/>
    </source>
</evidence>
<dbReference type="PANTHER" id="PTHR43294">
    <property type="entry name" value="SODIUM/POTASSIUM-TRANSPORTING ATPASE SUBUNIT ALPHA"/>
    <property type="match status" value="1"/>
</dbReference>
<evidence type="ECO:0000256" key="4">
    <source>
        <dbReference type="ARBA" id="ARBA00022741"/>
    </source>
</evidence>
<dbReference type="Pfam" id="PF00690">
    <property type="entry name" value="Cation_ATPase_N"/>
    <property type="match status" value="1"/>
</dbReference>
<feature type="transmembrane region" description="Helical" evidence="9">
    <location>
        <begin position="1224"/>
        <end position="1252"/>
    </location>
</feature>
<dbReference type="InterPro" id="IPR004014">
    <property type="entry name" value="ATPase_P-typ_cation-transptr_N"/>
</dbReference>
<dbReference type="SFLD" id="SFLDS00003">
    <property type="entry name" value="Haloacid_Dehalogenase"/>
    <property type="match status" value="1"/>
</dbReference>
<comment type="caution">
    <text evidence="11">The sequence shown here is derived from an EMBL/GenBank/DDBJ whole genome shotgun (WGS) entry which is preliminary data.</text>
</comment>
<dbReference type="GO" id="GO:1990573">
    <property type="term" value="P:potassium ion import across plasma membrane"/>
    <property type="evidence" value="ECO:0007669"/>
    <property type="project" value="TreeGrafter"/>
</dbReference>
<dbReference type="Gene3D" id="3.40.50.1000">
    <property type="entry name" value="HAD superfamily/HAD-like"/>
    <property type="match status" value="1"/>
</dbReference>
<evidence type="ECO:0000256" key="2">
    <source>
        <dbReference type="ARBA" id="ARBA00022475"/>
    </source>
</evidence>
<name>A0A507APW7_9PEZI</name>
<dbReference type="GO" id="GO:0036376">
    <property type="term" value="P:sodium ion export across plasma membrane"/>
    <property type="evidence" value="ECO:0007669"/>
    <property type="project" value="TreeGrafter"/>
</dbReference>
<feature type="domain" description="Cation-transporting P-type ATPase N-terminal" evidence="10">
    <location>
        <begin position="371"/>
        <end position="444"/>
    </location>
</feature>
<dbReference type="GO" id="GO:0005524">
    <property type="term" value="F:ATP binding"/>
    <property type="evidence" value="ECO:0007669"/>
    <property type="project" value="UniProtKB-KW"/>
</dbReference>
<keyword evidence="3 9" id="KW-0812">Transmembrane</keyword>
<dbReference type="Gene3D" id="1.20.1110.10">
    <property type="entry name" value="Calcium-transporting ATPase, transmembrane domain"/>
    <property type="match status" value="1"/>
</dbReference>
<sequence length="1395" mass="153993">MLFPHWDSATQTLLKKHGQRFHHQAPFHGPRRLDLTEFSFWRDRLAELYEEIYLAPPDSWRQLWIDRRNPHQYYMFWIALVVFALSLVSCVASLVQAWASVQALKQSSSRENVHQHEAIAPALESSHFLRRTKRAQGEDLDTRNWDTNVARNLNPTSMSDFQLAVMPLPTRKDPTRPPRCQMEPGNGPNLSPFLLIYDTANSLRDFFLHVDPSRLVLHPVSLLPVTPLILHLLLVHHCKAQSTSLTDTRVEKLSGSPPGMDENKAPIPERIRWQNDEEAGQRVRPGLHRGISTDNLSIHSVRSRTGSIDPSAALPIQYRTVSIDIDDFNNKTATAKKNKDAATGKVSPVEITNKDTNSDTIVLITDLADLEWHTITVEELARRLTTSTKEGLTDEQVRIRSQQYGKNAPSPPPTHHTKQIFGYFFKGFGSILFVGSILVFIAWKPLGSPPALANLALAIVLLAVFFIQAAFNMWQDWSSSRVMASIKTMLPDECHVVRNGNQTNLSAHDIVPGDVLLIKAGNKLPADVRFIDVSSDTKFDRAILTGESVPLAATVDSSDENYLETRCIGLQGTHCVSGSCIGVVVATGNKTVFGRIAKLTNEPKTGLTTLEREVLNFVYIICSIMALMIVLVIILWAAWLRKDHPDWINVPTLIVDCVSVAVAFIPEGLPVALTASLTISANLMRKNKVLCKSLKTVETLGAVSVICSDKTGTLTENKMTVTDCAVGATVMSADDARDSLVAERARAAAVSDADNDTSLASNALEQLRTVAGLCNAGEFDAATLHMPLAQRRVHGDATDQAILRFAESLGPVAALKRCWQTRYDLAFNSKNKYMIRVLGLSHKDGLQDALPSDVAAVFEPGDFLLTIKGAPEILMARCTRYIGPTGVSHSLTDAARASIEAIKDKWSARGRRVLLLAHKPLSRASLKHPVSSSLFEKEMNDHAREGLTLVGMVAIVDPPRQEIPEVVRTLRGAGIRMFMVTGDFALTATAIASECGIVTNRPEAVDDVSALSRSGPAAPTAAAGTDGKHATVALADRPVTSIVLSGKDLVTLSPPQWDVLARDYTEVVFARTTPEQKLRIVRELQSRGFVVGMTGDGVNDAPALRAADVGIAIGLGGSDIAIEAADMVLLESFSGAVAAVRCGRMTFDNLRKTIAYLLPAGSFSEFWPVLTNVAFGLPQILSSFLMIVICCFTDCLAATSLAYEQAEADVLDRPPRKVGVDRLVDWQLIVQAYGFVGIMETTTSFAMSYWYLQRQGIPFSSLWFSFGAIPDGMDPDYYNARLNEASSVYFVTLVVMQWFNLLAVRTRRLSIFQHPPLFNRETRNYWLFPAVLFAVVMAFFWLYVPKFQEVLGTAQVPVEHWFLPMAFGLGLLLWDEGRKYCVRRYPKSWVAKLAW</sequence>
<feature type="transmembrane region" description="Helical" evidence="9">
    <location>
        <begin position="1154"/>
        <end position="1175"/>
    </location>
</feature>
<evidence type="ECO:0000259" key="10">
    <source>
        <dbReference type="SMART" id="SM00831"/>
    </source>
</evidence>
<feature type="transmembrane region" description="Helical" evidence="9">
    <location>
        <begin position="617"/>
        <end position="639"/>
    </location>
</feature>
<dbReference type="InterPro" id="IPR023214">
    <property type="entry name" value="HAD_sf"/>
</dbReference>
<dbReference type="PRINTS" id="PR00119">
    <property type="entry name" value="CATATPASE"/>
</dbReference>